<evidence type="ECO:0000256" key="5">
    <source>
        <dbReference type="ARBA" id="ARBA00023163"/>
    </source>
</evidence>
<keyword evidence="5" id="KW-0804">Transcription</keyword>
<evidence type="ECO:0000256" key="4">
    <source>
        <dbReference type="ARBA" id="ARBA00023125"/>
    </source>
</evidence>
<feature type="domain" description="HTH marR-type" evidence="6">
    <location>
        <begin position="11"/>
        <end position="141"/>
    </location>
</feature>
<comment type="subcellular location">
    <subcellularLocation>
        <location evidence="1">Cytoplasm</location>
    </subcellularLocation>
</comment>
<evidence type="ECO:0000313" key="8">
    <source>
        <dbReference type="Proteomes" id="UP001596050"/>
    </source>
</evidence>
<evidence type="ECO:0000259" key="6">
    <source>
        <dbReference type="PROSITE" id="PS50995"/>
    </source>
</evidence>
<dbReference type="SMART" id="SM00347">
    <property type="entry name" value="HTH_MARR"/>
    <property type="match status" value="1"/>
</dbReference>
<protein>
    <submittedName>
        <fullName evidence="7">MarR family winged helix-turn-helix transcriptional regulator</fullName>
    </submittedName>
</protein>
<proteinExistence type="predicted"/>
<dbReference type="InterPro" id="IPR055166">
    <property type="entry name" value="Transc_reg_Sar_Rot_HTH"/>
</dbReference>
<dbReference type="PRINTS" id="PR00598">
    <property type="entry name" value="HTHMARR"/>
</dbReference>
<dbReference type="Gene3D" id="1.10.10.10">
    <property type="entry name" value="Winged helix-like DNA-binding domain superfamily/Winged helix DNA-binding domain"/>
    <property type="match status" value="1"/>
</dbReference>
<name>A0ABW0L282_9BURK</name>
<dbReference type="EMBL" id="JBHSMU010000004">
    <property type="protein sequence ID" value="MFC5458731.1"/>
    <property type="molecule type" value="Genomic_DNA"/>
</dbReference>
<dbReference type="InterPro" id="IPR036390">
    <property type="entry name" value="WH_DNA-bd_sf"/>
</dbReference>
<dbReference type="SUPFAM" id="SSF46785">
    <property type="entry name" value="Winged helix' DNA-binding domain"/>
    <property type="match status" value="1"/>
</dbReference>
<organism evidence="7 8">
    <name type="scientific">Massilia niabensis</name>
    <dbReference type="NCBI Taxonomy" id="544910"/>
    <lineage>
        <taxon>Bacteria</taxon>
        <taxon>Pseudomonadati</taxon>
        <taxon>Pseudomonadota</taxon>
        <taxon>Betaproteobacteria</taxon>
        <taxon>Burkholderiales</taxon>
        <taxon>Oxalobacteraceae</taxon>
        <taxon>Telluria group</taxon>
        <taxon>Massilia</taxon>
    </lineage>
</organism>
<dbReference type="PANTHER" id="PTHR33164:SF5">
    <property type="entry name" value="ORGANIC HYDROPEROXIDE RESISTANCE TRANSCRIPTIONAL REGULATOR"/>
    <property type="match status" value="1"/>
</dbReference>
<accession>A0ABW0L282</accession>
<dbReference type="PANTHER" id="PTHR33164">
    <property type="entry name" value="TRANSCRIPTIONAL REGULATOR, MARR FAMILY"/>
    <property type="match status" value="1"/>
</dbReference>
<gene>
    <name evidence="7" type="ORF">ACFPN5_02765</name>
</gene>
<keyword evidence="8" id="KW-1185">Reference proteome</keyword>
<dbReference type="PROSITE" id="PS50995">
    <property type="entry name" value="HTH_MARR_2"/>
    <property type="match status" value="1"/>
</dbReference>
<reference evidence="8" key="1">
    <citation type="journal article" date="2019" name="Int. J. Syst. Evol. Microbiol.">
        <title>The Global Catalogue of Microorganisms (GCM) 10K type strain sequencing project: providing services to taxonomists for standard genome sequencing and annotation.</title>
        <authorList>
            <consortium name="The Broad Institute Genomics Platform"/>
            <consortium name="The Broad Institute Genome Sequencing Center for Infectious Disease"/>
            <person name="Wu L."/>
            <person name="Ma J."/>
        </authorList>
    </citation>
    <scope>NUCLEOTIDE SEQUENCE [LARGE SCALE GENOMIC DNA]</scope>
    <source>
        <strain evidence="8">KACC 12649</strain>
    </source>
</reference>
<dbReference type="Proteomes" id="UP001596050">
    <property type="component" value="Unassembled WGS sequence"/>
</dbReference>
<keyword evidence="3" id="KW-0805">Transcription regulation</keyword>
<dbReference type="InterPro" id="IPR039422">
    <property type="entry name" value="MarR/SlyA-like"/>
</dbReference>
<keyword evidence="2" id="KW-0963">Cytoplasm</keyword>
<keyword evidence="4" id="KW-0238">DNA-binding</keyword>
<dbReference type="InterPro" id="IPR000835">
    <property type="entry name" value="HTH_MarR-typ"/>
</dbReference>
<sequence length="146" mass="16533">MRKTNDVLLLEEQLCFPLYAASNLITRLYRPLLAKLGLTYPQYLVMMLLWEAAPQSVSDLGKALHLDSGTLTPLLKRLEISGLVLRRRDDEDERRVFILLTEKGSLLRASAESIPKELQSAIQCSPKEISELRDRVNALISRLQSA</sequence>
<evidence type="ECO:0000313" key="7">
    <source>
        <dbReference type="EMBL" id="MFC5458731.1"/>
    </source>
</evidence>
<comment type="caution">
    <text evidence="7">The sequence shown here is derived from an EMBL/GenBank/DDBJ whole genome shotgun (WGS) entry which is preliminary data.</text>
</comment>
<dbReference type="InterPro" id="IPR036388">
    <property type="entry name" value="WH-like_DNA-bd_sf"/>
</dbReference>
<dbReference type="RefSeq" id="WP_379779877.1">
    <property type="nucleotide sequence ID" value="NZ_JBHSMU010000004.1"/>
</dbReference>
<evidence type="ECO:0000256" key="3">
    <source>
        <dbReference type="ARBA" id="ARBA00023015"/>
    </source>
</evidence>
<dbReference type="Pfam" id="PF22381">
    <property type="entry name" value="Staph_reg_Sar_Rot"/>
    <property type="match status" value="1"/>
</dbReference>
<evidence type="ECO:0000256" key="2">
    <source>
        <dbReference type="ARBA" id="ARBA00022490"/>
    </source>
</evidence>
<evidence type="ECO:0000256" key="1">
    <source>
        <dbReference type="ARBA" id="ARBA00004496"/>
    </source>
</evidence>